<keyword evidence="3" id="KW-0805">Transcription regulation</keyword>
<feature type="compositionally biased region" description="Basic residues" evidence="7">
    <location>
        <begin position="42"/>
        <end position="56"/>
    </location>
</feature>
<dbReference type="GO" id="GO:0005634">
    <property type="term" value="C:nucleus"/>
    <property type="evidence" value="ECO:0007669"/>
    <property type="project" value="UniProtKB-SubCell"/>
</dbReference>
<evidence type="ECO:0000256" key="4">
    <source>
        <dbReference type="ARBA" id="ARBA00023125"/>
    </source>
</evidence>
<evidence type="ECO:0008006" key="10">
    <source>
        <dbReference type="Google" id="ProtNLM"/>
    </source>
</evidence>
<keyword evidence="5" id="KW-0804">Transcription</keyword>
<evidence type="ECO:0000256" key="6">
    <source>
        <dbReference type="ARBA" id="ARBA00023242"/>
    </source>
</evidence>
<comment type="caution">
    <text evidence="8">The sequence shown here is derived from an EMBL/GenBank/DDBJ whole genome shotgun (WGS) entry which is preliminary data.</text>
</comment>
<dbReference type="PANTHER" id="PTHR47997:SF28">
    <property type="entry name" value="TRANSCRIPTION FACTOR MYB15-LIKE"/>
    <property type="match status" value="1"/>
</dbReference>
<dbReference type="PANTHER" id="PTHR47997">
    <property type="entry name" value="MYB DOMAIN PROTEIN 55"/>
    <property type="match status" value="1"/>
</dbReference>
<dbReference type="Gene3D" id="1.10.10.60">
    <property type="entry name" value="Homeodomain-like"/>
    <property type="match status" value="1"/>
</dbReference>
<sequence length="159" mass="18521">MVPHRRKAPPGRTDNEVKNYWNSHLCKKLRKEGFVFNQTTSKRPKRSQAHNGRCRKMGSEETQPQTPYMQIYSPKPTRIVPWLGSCNLNDRGGEEEEEGSSGRNESCASMVYWPDEKEVENLLCPNRYLELDLDLACFDFDSLEREFDGEKQRNCLAYP</sequence>
<dbReference type="InterPro" id="IPR051953">
    <property type="entry name" value="Plant_SW-associated_TFs"/>
</dbReference>
<dbReference type="GO" id="GO:0003677">
    <property type="term" value="F:DNA binding"/>
    <property type="evidence" value="ECO:0007669"/>
    <property type="project" value="UniProtKB-KW"/>
</dbReference>
<keyword evidence="4" id="KW-0238">DNA-binding</keyword>
<keyword evidence="6" id="KW-0539">Nucleus</keyword>
<evidence type="ECO:0000256" key="7">
    <source>
        <dbReference type="SAM" id="MobiDB-lite"/>
    </source>
</evidence>
<dbReference type="Proteomes" id="UP000639772">
    <property type="component" value="Chromosome 7"/>
</dbReference>
<reference evidence="8 9" key="1">
    <citation type="journal article" date="2020" name="Nat. Food">
        <title>A phased Vanilla planifolia genome enables genetic improvement of flavour and production.</title>
        <authorList>
            <person name="Hasing T."/>
            <person name="Tang H."/>
            <person name="Brym M."/>
            <person name="Khazi F."/>
            <person name="Huang T."/>
            <person name="Chambers A.H."/>
        </authorList>
    </citation>
    <scope>NUCLEOTIDE SEQUENCE [LARGE SCALE GENOMIC DNA]</scope>
    <source>
        <tissue evidence="8">Leaf</tissue>
    </source>
</reference>
<evidence type="ECO:0000313" key="8">
    <source>
        <dbReference type="EMBL" id="KAG0474942.1"/>
    </source>
</evidence>
<evidence type="ECO:0000256" key="2">
    <source>
        <dbReference type="ARBA" id="ARBA00022737"/>
    </source>
</evidence>
<comment type="subcellular location">
    <subcellularLocation>
        <location evidence="1">Nucleus</location>
    </subcellularLocation>
</comment>
<feature type="region of interest" description="Disordered" evidence="7">
    <location>
        <begin position="39"/>
        <end position="69"/>
    </location>
</feature>
<keyword evidence="2" id="KW-0677">Repeat</keyword>
<organism evidence="8 9">
    <name type="scientific">Vanilla planifolia</name>
    <name type="common">Vanilla</name>
    <dbReference type="NCBI Taxonomy" id="51239"/>
    <lineage>
        <taxon>Eukaryota</taxon>
        <taxon>Viridiplantae</taxon>
        <taxon>Streptophyta</taxon>
        <taxon>Embryophyta</taxon>
        <taxon>Tracheophyta</taxon>
        <taxon>Spermatophyta</taxon>
        <taxon>Magnoliopsida</taxon>
        <taxon>Liliopsida</taxon>
        <taxon>Asparagales</taxon>
        <taxon>Orchidaceae</taxon>
        <taxon>Vanilloideae</taxon>
        <taxon>Vanilleae</taxon>
        <taxon>Vanilla</taxon>
    </lineage>
</organism>
<evidence type="ECO:0000313" key="9">
    <source>
        <dbReference type="Proteomes" id="UP000639772"/>
    </source>
</evidence>
<gene>
    <name evidence="8" type="ORF">HPP92_014628</name>
</gene>
<evidence type="ECO:0000256" key="5">
    <source>
        <dbReference type="ARBA" id="ARBA00023163"/>
    </source>
</evidence>
<evidence type="ECO:0000256" key="3">
    <source>
        <dbReference type="ARBA" id="ARBA00023015"/>
    </source>
</evidence>
<dbReference type="AlphaFoldDB" id="A0A835QW73"/>
<proteinExistence type="predicted"/>
<dbReference type="EMBL" id="JADCNM010000007">
    <property type="protein sequence ID" value="KAG0474942.1"/>
    <property type="molecule type" value="Genomic_DNA"/>
</dbReference>
<protein>
    <recommendedName>
        <fullName evidence="10">HTH myb-type domain-containing protein</fullName>
    </recommendedName>
</protein>
<accession>A0A835QW73</accession>
<dbReference type="OrthoDB" id="2143914at2759"/>
<name>A0A835QW73_VANPL</name>
<evidence type="ECO:0000256" key="1">
    <source>
        <dbReference type="ARBA" id="ARBA00004123"/>
    </source>
</evidence>